<dbReference type="AlphaFoldDB" id="A0A139PHJ9"/>
<dbReference type="Proteomes" id="UP000070053">
    <property type="component" value="Unassembled WGS sequence"/>
</dbReference>
<name>A0A139PHJ9_STROR</name>
<proteinExistence type="predicted"/>
<accession>A0A139PHJ9</accession>
<sequence length="368" mass="42979">MARKKNRKKELRHQVREENSPSMECKVDIKEGETYFAHIPIQNGAQIIHPFKPQKFSNGTIGAITPAYTTDESLQLELQKSLLRRDNSEIEILVKKVLSFIKNESNYTFNELKEFIDKIISIDEFGSYIQNNHEALVAKKNTQFYRAIPLVDENGKLKKDFAPDTWRFINPNSSLQRLNTDKESVFYTAALDRAAIEEVGIKKQTDKFALFIYNAKDNFKILPIQKNPFGNERFPKELQDYGLQTTKVLNEIFSSKSSGDVEHDKKVYELSNYIIEKYFPLSRNKDYKGWSYISVEFKDAIEYEPNYQEDRFDLLCVAFPKDTYDKCLDMLNVTCVLFNCTDEDMRQLNLSYSKCETEKNRIVKGELK</sequence>
<dbReference type="PATRIC" id="fig|1303.81.peg.2034"/>
<reference evidence="1 2" key="1">
    <citation type="submission" date="2016-01" db="EMBL/GenBank/DDBJ databases">
        <title>Highly variable Streptococcus oralis are common among viridans streptococci isolated from primates.</title>
        <authorList>
            <person name="Denapaite D."/>
            <person name="Rieger M."/>
            <person name="Koendgen S."/>
            <person name="Brueckner R."/>
            <person name="Ochigava I."/>
            <person name="Kappeler P."/>
            <person name="Maetz-Rensing K."/>
            <person name="Leendertz F."/>
            <person name="Hakenbeck R."/>
        </authorList>
    </citation>
    <scope>NUCLEOTIDE SEQUENCE [LARGE SCALE GENOMIC DNA]</scope>
    <source>
        <strain evidence="1 2">DD21</strain>
    </source>
</reference>
<evidence type="ECO:0000313" key="2">
    <source>
        <dbReference type="Proteomes" id="UP000070053"/>
    </source>
</evidence>
<protein>
    <submittedName>
        <fullName evidence="1">Uncharacterized protein</fullName>
    </submittedName>
</protein>
<evidence type="ECO:0000313" key="1">
    <source>
        <dbReference type="EMBL" id="KXT89620.1"/>
    </source>
</evidence>
<comment type="caution">
    <text evidence="1">The sequence shown here is derived from an EMBL/GenBank/DDBJ whole genome shotgun (WGS) entry which is preliminary data.</text>
</comment>
<organism evidence="1 2">
    <name type="scientific">Streptococcus oralis</name>
    <dbReference type="NCBI Taxonomy" id="1303"/>
    <lineage>
        <taxon>Bacteria</taxon>
        <taxon>Bacillati</taxon>
        <taxon>Bacillota</taxon>
        <taxon>Bacilli</taxon>
        <taxon>Lactobacillales</taxon>
        <taxon>Streptococcaceae</taxon>
        <taxon>Streptococcus</taxon>
    </lineage>
</organism>
<dbReference type="OrthoDB" id="9800780at2"/>
<gene>
    <name evidence="1" type="ORF">SORDD21_01669</name>
</gene>
<dbReference type="EMBL" id="LQZP01000398">
    <property type="protein sequence ID" value="KXT89620.1"/>
    <property type="molecule type" value="Genomic_DNA"/>
</dbReference>